<dbReference type="SUPFAM" id="SSF48239">
    <property type="entry name" value="Terpenoid cyclases/Protein prenyltransferases"/>
    <property type="match status" value="1"/>
</dbReference>
<dbReference type="Gramene" id="AET2Gv21176900.6">
    <property type="protein sequence ID" value="AET2Gv21176900.6"/>
    <property type="gene ID" value="AET2Gv21176900"/>
</dbReference>
<dbReference type="InterPro" id="IPR036965">
    <property type="entry name" value="Terpene_synth_N_sf"/>
</dbReference>
<organism evidence="1 2">
    <name type="scientific">Aegilops tauschii subsp. strangulata</name>
    <name type="common">Goatgrass</name>
    <dbReference type="NCBI Taxonomy" id="200361"/>
    <lineage>
        <taxon>Eukaryota</taxon>
        <taxon>Viridiplantae</taxon>
        <taxon>Streptophyta</taxon>
        <taxon>Embryophyta</taxon>
        <taxon>Tracheophyta</taxon>
        <taxon>Spermatophyta</taxon>
        <taxon>Magnoliopsida</taxon>
        <taxon>Liliopsida</taxon>
        <taxon>Poales</taxon>
        <taxon>Poaceae</taxon>
        <taxon>BOP clade</taxon>
        <taxon>Pooideae</taxon>
        <taxon>Triticodae</taxon>
        <taxon>Triticeae</taxon>
        <taxon>Triticinae</taxon>
        <taxon>Aegilops</taxon>
    </lineage>
</organism>
<reference evidence="1" key="5">
    <citation type="journal article" date="2021" name="G3 (Bethesda)">
        <title>Aegilops tauschii genome assembly Aet v5.0 features greater sequence contiguity and improved annotation.</title>
        <authorList>
            <person name="Wang L."/>
            <person name="Zhu T."/>
            <person name="Rodriguez J.C."/>
            <person name="Deal K.R."/>
            <person name="Dubcovsky J."/>
            <person name="McGuire P.E."/>
            <person name="Lux T."/>
            <person name="Spannagl M."/>
            <person name="Mayer K.F.X."/>
            <person name="Baldrich P."/>
            <person name="Meyers B.C."/>
            <person name="Huo N."/>
            <person name="Gu Y.Q."/>
            <person name="Zhou H."/>
            <person name="Devos K.M."/>
            <person name="Bennetzen J.L."/>
            <person name="Unver T."/>
            <person name="Budak H."/>
            <person name="Gulick P.J."/>
            <person name="Galiba G."/>
            <person name="Kalapos B."/>
            <person name="Nelson D.R."/>
            <person name="Li P."/>
            <person name="You F.M."/>
            <person name="Luo M.C."/>
            <person name="Dvorak J."/>
        </authorList>
    </citation>
    <scope>NUCLEOTIDE SEQUENCE [LARGE SCALE GENOMIC DNA]</scope>
    <source>
        <strain evidence="1">cv. AL8/78</strain>
    </source>
</reference>
<sequence>MHDYYVVLHRFCLMCIYNAGVFNHFEDKKDGKFFCFPLETNDASVTPMYNTYRASQFMFPGDDDVLARAGRYCRAFLHERQASNKLYDKWIITKDLRVCAGGI</sequence>
<keyword evidence="2" id="KW-1185">Reference proteome</keyword>
<dbReference type="Proteomes" id="UP000015105">
    <property type="component" value="Chromosome 2D"/>
</dbReference>
<dbReference type="InterPro" id="IPR050148">
    <property type="entry name" value="Terpene_synthase-like"/>
</dbReference>
<protein>
    <submittedName>
        <fullName evidence="1">Uncharacterized protein</fullName>
    </submittedName>
</protein>
<accession>A0A453DBT0</accession>
<reference evidence="1" key="3">
    <citation type="journal article" date="2017" name="Nature">
        <title>Genome sequence of the progenitor of the wheat D genome Aegilops tauschii.</title>
        <authorList>
            <person name="Luo M.C."/>
            <person name="Gu Y.Q."/>
            <person name="Puiu D."/>
            <person name="Wang H."/>
            <person name="Twardziok S.O."/>
            <person name="Deal K.R."/>
            <person name="Huo N."/>
            <person name="Zhu T."/>
            <person name="Wang L."/>
            <person name="Wang Y."/>
            <person name="McGuire P.E."/>
            <person name="Liu S."/>
            <person name="Long H."/>
            <person name="Ramasamy R.K."/>
            <person name="Rodriguez J.C."/>
            <person name="Van S.L."/>
            <person name="Yuan L."/>
            <person name="Wang Z."/>
            <person name="Xia Z."/>
            <person name="Xiao L."/>
            <person name="Anderson O.D."/>
            <person name="Ouyang S."/>
            <person name="Liang Y."/>
            <person name="Zimin A.V."/>
            <person name="Pertea G."/>
            <person name="Qi P."/>
            <person name="Bennetzen J.L."/>
            <person name="Dai X."/>
            <person name="Dawson M.W."/>
            <person name="Muller H.G."/>
            <person name="Kugler K."/>
            <person name="Rivarola-Duarte L."/>
            <person name="Spannagl M."/>
            <person name="Mayer K.F.X."/>
            <person name="Lu F.H."/>
            <person name="Bevan M.W."/>
            <person name="Leroy P."/>
            <person name="Li P."/>
            <person name="You F.M."/>
            <person name="Sun Q."/>
            <person name="Liu Z."/>
            <person name="Lyons E."/>
            <person name="Wicker T."/>
            <person name="Salzberg S.L."/>
            <person name="Devos K.M."/>
            <person name="Dvorak J."/>
        </authorList>
    </citation>
    <scope>NUCLEOTIDE SEQUENCE [LARGE SCALE GENOMIC DNA]</scope>
    <source>
        <strain evidence="1">cv. AL8/78</strain>
    </source>
</reference>
<dbReference type="Gramene" id="AET2Gv21176900.5">
    <property type="protein sequence ID" value="AET2Gv21176900.5"/>
    <property type="gene ID" value="AET2Gv21176900"/>
</dbReference>
<dbReference type="AlphaFoldDB" id="A0A453DBT0"/>
<reference evidence="2" key="2">
    <citation type="journal article" date="2017" name="Nat. Plants">
        <title>The Aegilops tauschii genome reveals multiple impacts of transposons.</title>
        <authorList>
            <person name="Zhao G."/>
            <person name="Zou C."/>
            <person name="Li K."/>
            <person name="Wang K."/>
            <person name="Li T."/>
            <person name="Gao L."/>
            <person name="Zhang X."/>
            <person name="Wang H."/>
            <person name="Yang Z."/>
            <person name="Liu X."/>
            <person name="Jiang W."/>
            <person name="Mao L."/>
            <person name="Kong X."/>
            <person name="Jiao Y."/>
            <person name="Jia J."/>
        </authorList>
    </citation>
    <scope>NUCLEOTIDE SEQUENCE [LARGE SCALE GENOMIC DNA]</scope>
    <source>
        <strain evidence="2">cv. AL8/78</strain>
    </source>
</reference>
<dbReference type="PANTHER" id="PTHR31739">
    <property type="entry name" value="ENT-COPALYL DIPHOSPHATE SYNTHASE, CHLOROPLASTIC"/>
    <property type="match status" value="1"/>
</dbReference>
<reference evidence="2" key="1">
    <citation type="journal article" date="2014" name="Science">
        <title>Ancient hybridizations among the ancestral genomes of bread wheat.</title>
        <authorList>
            <consortium name="International Wheat Genome Sequencing Consortium,"/>
            <person name="Marcussen T."/>
            <person name="Sandve S.R."/>
            <person name="Heier L."/>
            <person name="Spannagl M."/>
            <person name="Pfeifer M."/>
            <person name="Jakobsen K.S."/>
            <person name="Wulff B.B."/>
            <person name="Steuernagel B."/>
            <person name="Mayer K.F."/>
            <person name="Olsen O.A."/>
        </authorList>
    </citation>
    <scope>NUCLEOTIDE SEQUENCE [LARGE SCALE GENOMIC DNA]</scope>
    <source>
        <strain evidence="2">cv. AL8/78</strain>
    </source>
</reference>
<dbReference type="GO" id="GO:0009686">
    <property type="term" value="P:gibberellin biosynthetic process"/>
    <property type="evidence" value="ECO:0007669"/>
    <property type="project" value="TreeGrafter"/>
</dbReference>
<dbReference type="GO" id="GO:0009507">
    <property type="term" value="C:chloroplast"/>
    <property type="evidence" value="ECO:0007669"/>
    <property type="project" value="TreeGrafter"/>
</dbReference>
<dbReference type="EnsemblPlants" id="AET2Gv21176900.6">
    <property type="protein sequence ID" value="AET2Gv21176900.6"/>
    <property type="gene ID" value="AET2Gv21176900"/>
</dbReference>
<dbReference type="GO" id="GO:0000287">
    <property type="term" value="F:magnesium ion binding"/>
    <property type="evidence" value="ECO:0007669"/>
    <property type="project" value="TreeGrafter"/>
</dbReference>
<dbReference type="PANTHER" id="PTHR31739:SF23">
    <property type="entry name" value="GENOME ASSEMBLY, CHROMOSOME: II"/>
    <property type="match status" value="1"/>
</dbReference>
<reference evidence="1" key="4">
    <citation type="submission" date="2019-03" db="UniProtKB">
        <authorList>
            <consortium name="EnsemblPlants"/>
        </authorList>
    </citation>
    <scope>IDENTIFICATION</scope>
</reference>
<evidence type="ECO:0000313" key="2">
    <source>
        <dbReference type="Proteomes" id="UP000015105"/>
    </source>
</evidence>
<dbReference type="EnsemblPlants" id="AET2Gv21176900.5">
    <property type="protein sequence ID" value="AET2Gv21176900.5"/>
    <property type="gene ID" value="AET2Gv21176900"/>
</dbReference>
<proteinExistence type="predicted"/>
<dbReference type="InterPro" id="IPR008930">
    <property type="entry name" value="Terpenoid_cyclase/PrenylTrfase"/>
</dbReference>
<dbReference type="Gene3D" id="1.50.10.130">
    <property type="entry name" value="Terpene synthase, N-terminal domain"/>
    <property type="match status" value="1"/>
</dbReference>
<name>A0A453DBT0_AEGTS</name>
<evidence type="ECO:0000313" key="1">
    <source>
        <dbReference type="EnsemblPlants" id="AET2Gv21176900.6"/>
    </source>
</evidence>
<dbReference type="GO" id="GO:0010333">
    <property type="term" value="F:terpene synthase activity"/>
    <property type="evidence" value="ECO:0007669"/>
    <property type="project" value="InterPro"/>
</dbReference>